<evidence type="ECO:0000313" key="2">
    <source>
        <dbReference type="Proteomes" id="UP000198534"/>
    </source>
</evidence>
<dbReference type="STRING" id="1048340.SAMN05444487_10330"/>
<reference evidence="1 2" key="1">
    <citation type="submission" date="2016-10" db="EMBL/GenBank/DDBJ databases">
        <authorList>
            <person name="de Groot N.N."/>
        </authorList>
    </citation>
    <scope>NUCLEOTIDE SEQUENCE [LARGE SCALE GENOMIC DNA]</scope>
    <source>
        <strain evidence="1 2">DSM 45610</strain>
    </source>
</reference>
<proteinExistence type="predicted"/>
<dbReference type="OrthoDB" id="9842862at2"/>
<dbReference type="RefSeq" id="WP_091736383.1">
    <property type="nucleotide sequence ID" value="NZ_FNNQ01000003.1"/>
</dbReference>
<evidence type="ECO:0000313" key="1">
    <source>
        <dbReference type="EMBL" id="SDW38962.1"/>
    </source>
</evidence>
<gene>
    <name evidence="1" type="ORF">SAMN05444487_10330</name>
</gene>
<dbReference type="EMBL" id="FNNQ01000003">
    <property type="protein sequence ID" value="SDW38962.1"/>
    <property type="molecule type" value="Genomic_DNA"/>
</dbReference>
<dbReference type="Proteomes" id="UP000198534">
    <property type="component" value="Unassembled WGS sequence"/>
</dbReference>
<sequence>MNFVNPAHVKNHNMSIRFPEFSMSITKSHKIEFLDLRKENKDRIQIIAAMIQDTYSRKAERKKLHVWTRDQIAKVIEKYSSCCAILVNHDTNQIDATQTMVPPHVVQGNPFIRFASIGFHTNLLNNKNLLPYALQLHHALMKHLASFNLWAKIPYDDKVLSSLSMKNGYKPVSDSILVNELLHATGYSAETTIHESGIVLVHHPHKKYVEKVILRQREL</sequence>
<dbReference type="AlphaFoldDB" id="A0A1H2T518"/>
<accession>A0A1H2T518</accession>
<protein>
    <submittedName>
        <fullName evidence="1">Uncharacterized protein</fullName>
    </submittedName>
</protein>
<name>A0A1H2T518_9BACL</name>
<keyword evidence="2" id="KW-1185">Reference proteome</keyword>
<organism evidence="1 2">
    <name type="scientific">Marininema mesophilum</name>
    <dbReference type="NCBI Taxonomy" id="1048340"/>
    <lineage>
        <taxon>Bacteria</taxon>
        <taxon>Bacillati</taxon>
        <taxon>Bacillota</taxon>
        <taxon>Bacilli</taxon>
        <taxon>Bacillales</taxon>
        <taxon>Thermoactinomycetaceae</taxon>
        <taxon>Marininema</taxon>
    </lineage>
</organism>